<comment type="caution">
    <text evidence="1">The sequence shown here is derived from an EMBL/GenBank/DDBJ whole genome shotgun (WGS) entry which is preliminary data.</text>
</comment>
<dbReference type="AlphaFoldDB" id="A0A699LES6"/>
<proteinExistence type="predicted"/>
<accession>A0A699LES6</accession>
<evidence type="ECO:0000313" key="1">
    <source>
        <dbReference type="EMBL" id="GFB31273.1"/>
    </source>
</evidence>
<dbReference type="EMBL" id="BKCJ010599475">
    <property type="protein sequence ID" value="GFB31273.1"/>
    <property type="molecule type" value="Genomic_DNA"/>
</dbReference>
<name>A0A699LES6_TANCI</name>
<protein>
    <submittedName>
        <fullName evidence="1">Uncharacterized protein</fullName>
    </submittedName>
</protein>
<sequence length="132" mass="14504">MESGTNLNKGDGLAGKSKADDLRAFMHKSTTETRQAIGELKNPNSSFEGLKVSDGSFSVVDHASDLSFVGRTSQTGVMDTNTIINPYMDSFLERDHVRVSTFLKDHLQVRVTLIRMLRAALLVLGSRQTLGF</sequence>
<gene>
    <name evidence="1" type="ORF">Tci_703244</name>
</gene>
<organism evidence="1">
    <name type="scientific">Tanacetum cinerariifolium</name>
    <name type="common">Dalmatian daisy</name>
    <name type="synonym">Chrysanthemum cinerariifolium</name>
    <dbReference type="NCBI Taxonomy" id="118510"/>
    <lineage>
        <taxon>Eukaryota</taxon>
        <taxon>Viridiplantae</taxon>
        <taxon>Streptophyta</taxon>
        <taxon>Embryophyta</taxon>
        <taxon>Tracheophyta</taxon>
        <taxon>Spermatophyta</taxon>
        <taxon>Magnoliopsida</taxon>
        <taxon>eudicotyledons</taxon>
        <taxon>Gunneridae</taxon>
        <taxon>Pentapetalae</taxon>
        <taxon>asterids</taxon>
        <taxon>campanulids</taxon>
        <taxon>Asterales</taxon>
        <taxon>Asteraceae</taxon>
        <taxon>Asteroideae</taxon>
        <taxon>Anthemideae</taxon>
        <taxon>Anthemidinae</taxon>
        <taxon>Tanacetum</taxon>
    </lineage>
</organism>
<reference evidence="1" key="1">
    <citation type="journal article" date="2019" name="Sci. Rep.">
        <title>Draft genome of Tanacetum cinerariifolium, the natural source of mosquito coil.</title>
        <authorList>
            <person name="Yamashiro T."/>
            <person name="Shiraishi A."/>
            <person name="Satake H."/>
            <person name="Nakayama K."/>
        </authorList>
    </citation>
    <scope>NUCLEOTIDE SEQUENCE</scope>
</reference>